<organism evidence="1 2">
    <name type="scientific">Ectobacillus ponti</name>
    <dbReference type="NCBI Taxonomy" id="2961894"/>
    <lineage>
        <taxon>Bacteria</taxon>
        <taxon>Bacillati</taxon>
        <taxon>Bacillota</taxon>
        <taxon>Bacilli</taxon>
        <taxon>Bacillales</taxon>
        <taxon>Bacillaceae</taxon>
        <taxon>Ectobacillus</taxon>
    </lineage>
</organism>
<dbReference type="Gene3D" id="1.20.1260.10">
    <property type="match status" value="1"/>
</dbReference>
<comment type="caution">
    <text evidence="1">The sequence shown here is derived from an EMBL/GenBank/DDBJ whole genome shotgun (WGS) entry which is preliminary data.</text>
</comment>
<name>A0AA41X4R5_9BACI</name>
<dbReference type="RefSeq" id="WP_254758810.1">
    <property type="nucleotide sequence ID" value="NZ_JANCLT010000004.1"/>
</dbReference>
<reference evidence="1" key="1">
    <citation type="submission" date="2022-07" db="EMBL/GenBank/DDBJ databases">
        <authorList>
            <person name="Li W.-J."/>
            <person name="Deng Q.-Q."/>
        </authorList>
    </citation>
    <scope>NUCLEOTIDE SEQUENCE</scope>
    <source>
        <strain evidence="1">SYSU M60031</strain>
    </source>
</reference>
<dbReference type="EMBL" id="JANCLT010000004">
    <property type="protein sequence ID" value="MCP8968901.1"/>
    <property type="molecule type" value="Genomic_DNA"/>
</dbReference>
<keyword evidence="2" id="KW-1185">Reference proteome</keyword>
<dbReference type="InterPro" id="IPR012347">
    <property type="entry name" value="Ferritin-like"/>
</dbReference>
<dbReference type="Pfam" id="PF07875">
    <property type="entry name" value="Coat_F"/>
    <property type="match status" value="1"/>
</dbReference>
<keyword evidence="1" id="KW-0946">Virion</keyword>
<protein>
    <submittedName>
        <fullName evidence="1">Spore coat protein</fullName>
    </submittedName>
</protein>
<dbReference type="Proteomes" id="UP001156102">
    <property type="component" value="Unassembled WGS sequence"/>
</dbReference>
<sequence>MNQMEKLTVQSYEMIRVVGIYLQQTSDRDLQELLQQHLPNFLQCYNRLLEFSEGEELQVLLMQSLQAMLMVQEEQPPQGADLVACSYLQDMQQMAAAYAKAAIEIANPGVRQFLENSFLVINRHAYEAWQYVMKRGMTMPVPDACREAT</sequence>
<evidence type="ECO:0000313" key="2">
    <source>
        <dbReference type="Proteomes" id="UP001156102"/>
    </source>
</evidence>
<keyword evidence="1" id="KW-0167">Capsid protein</keyword>
<evidence type="ECO:0000313" key="1">
    <source>
        <dbReference type="EMBL" id="MCP8968901.1"/>
    </source>
</evidence>
<dbReference type="AlphaFoldDB" id="A0AA41X4R5"/>
<proteinExistence type="predicted"/>
<dbReference type="InterPro" id="IPR012851">
    <property type="entry name" value="Spore_coat_CotF-like"/>
</dbReference>
<accession>A0AA41X4R5</accession>
<gene>
    <name evidence="1" type="ORF">NK662_10155</name>
</gene>